<dbReference type="InterPro" id="IPR047789">
    <property type="entry name" value="CU044_5270-like"/>
</dbReference>
<feature type="compositionally biased region" description="Basic and acidic residues" evidence="1">
    <location>
        <begin position="12"/>
        <end position="25"/>
    </location>
</feature>
<name>A0A1G7NIC1_9ACTN</name>
<organism evidence="2 3">
    <name type="scientific">Streptomyces griseoaurantiacus</name>
    <dbReference type="NCBI Taxonomy" id="68213"/>
    <lineage>
        <taxon>Bacteria</taxon>
        <taxon>Bacillati</taxon>
        <taxon>Actinomycetota</taxon>
        <taxon>Actinomycetes</taxon>
        <taxon>Kitasatosporales</taxon>
        <taxon>Streptomycetaceae</taxon>
        <taxon>Streptomyces</taxon>
        <taxon>Streptomyces aurantiacus group</taxon>
    </lineage>
</organism>
<dbReference type="EMBL" id="FNAX01000010">
    <property type="protein sequence ID" value="SDF73814.1"/>
    <property type="molecule type" value="Genomic_DNA"/>
</dbReference>
<feature type="compositionally biased region" description="Gly residues" evidence="1">
    <location>
        <begin position="1"/>
        <end position="11"/>
    </location>
</feature>
<evidence type="ECO:0000256" key="1">
    <source>
        <dbReference type="SAM" id="MobiDB-lite"/>
    </source>
</evidence>
<gene>
    <name evidence="2" type="ORF">SAMN05216260_110186</name>
</gene>
<evidence type="ECO:0000313" key="3">
    <source>
        <dbReference type="Proteomes" id="UP000198614"/>
    </source>
</evidence>
<dbReference type="NCBIfam" id="NF038083">
    <property type="entry name" value="CU044_5270_fam"/>
    <property type="match status" value="1"/>
</dbReference>
<evidence type="ECO:0000313" key="2">
    <source>
        <dbReference type="EMBL" id="SDF73814.1"/>
    </source>
</evidence>
<evidence type="ECO:0008006" key="4">
    <source>
        <dbReference type="Google" id="ProtNLM"/>
    </source>
</evidence>
<sequence length="374" mass="39802">MNASGHGPGRAGGDDTARASRELRETRAELARLLPAPPERELSPDRHLHHKERLMRLIDDDRAARSAGGTAAGAGKAPAARRPLLARPALWLPATALALAGALTFTLVTDDATGTRADTTASSATGPKGSTGSATMLLDRIATVAARTDATPVRADQFTYVKSLTAGAAGQEDGSFVPGALHEREMWLSQRPGPVEQTGLIHEDGGYAPLRELLPSGSPGMYPGIDRPTYSWLASLPTDPAALLKKLYELTPPLEGQEADQAVFDRIGQLLRETVMPAGNTAAFYRAAARIPGVTRLEDVKDPAGRHGVAVARVDKRASTATQWIFDRKTLAFLGDRSYLTKDVTEGKKGTVMSETAVLRRAVVDGYRERPSGS</sequence>
<dbReference type="Proteomes" id="UP000198614">
    <property type="component" value="Unassembled WGS sequence"/>
</dbReference>
<accession>A0A1G7NIC1</accession>
<proteinExistence type="predicted"/>
<feature type="region of interest" description="Disordered" evidence="1">
    <location>
        <begin position="1"/>
        <end position="25"/>
    </location>
</feature>
<reference evidence="2 3" key="1">
    <citation type="submission" date="2016-10" db="EMBL/GenBank/DDBJ databases">
        <authorList>
            <person name="de Groot N.N."/>
        </authorList>
    </citation>
    <scope>NUCLEOTIDE SEQUENCE [LARGE SCALE GENOMIC DNA]</scope>
    <source>
        <strain evidence="2 3">CGMCC 4.1859</strain>
    </source>
</reference>
<dbReference type="AlphaFoldDB" id="A0A1G7NIC1"/>
<protein>
    <recommendedName>
        <fullName evidence="4">CU044_5270 family protein</fullName>
    </recommendedName>
</protein>